<reference evidence="2" key="1">
    <citation type="journal article" date="2019" name="Int. J. Syst. Evol. Microbiol.">
        <title>The Global Catalogue of Microorganisms (GCM) 10K type strain sequencing project: providing services to taxonomists for standard genome sequencing and annotation.</title>
        <authorList>
            <consortium name="The Broad Institute Genomics Platform"/>
            <consortium name="The Broad Institute Genome Sequencing Center for Infectious Disease"/>
            <person name="Wu L."/>
            <person name="Ma J."/>
        </authorList>
    </citation>
    <scope>NUCLEOTIDE SEQUENCE [LARGE SCALE GENOMIC DNA]</scope>
    <source>
        <strain evidence="2">FCH27</strain>
    </source>
</reference>
<protein>
    <submittedName>
        <fullName evidence="1">DUF5691 domain-containing protein</fullName>
    </submittedName>
</protein>
<comment type="caution">
    <text evidence="1">The sequence shown here is derived from an EMBL/GenBank/DDBJ whole genome shotgun (WGS) entry which is preliminary data.</text>
</comment>
<dbReference type="Pfam" id="PF18944">
    <property type="entry name" value="DUF5691"/>
    <property type="match status" value="1"/>
</dbReference>
<dbReference type="RefSeq" id="WP_255890528.1">
    <property type="nucleotide sequence ID" value="NZ_JAFMZM010000003.1"/>
</dbReference>
<name>A0ABW2MYT7_9ACTN</name>
<dbReference type="SUPFAM" id="SSF48371">
    <property type="entry name" value="ARM repeat"/>
    <property type="match status" value="1"/>
</dbReference>
<dbReference type="InterPro" id="IPR016024">
    <property type="entry name" value="ARM-type_fold"/>
</dbReference>
<organism evidence="1 2">
    <name type="scientific">Nocardioides astragali</name>
    <dbReference type="NCBI Taxonomy" id="1776736"/>
    <lineage>
        <taxon>Bacteria</taxon>
        <taxon>Bacillati</taxon>
        <taxon>Actinomycetota</taxon>
        <taxon>Actinomycetes</taxon>
        <taxon>Propionibacteriales</taxon>
        <taxon>Nocardioidaceae</taxon>
        <taxon>Nocardioides</taxon>
    </lineage>
</organism>
<gene>
    <name evidence="1" type="ORF">ACFQO6_00345</name>
</gene>
<sequence length="498" mass="53172">MTGVEQWLHDVETCALVGSSRREPPPVPAVLGLDADDASQSPEHRLLASAAVADALSRAGTPVPSTDATIHTAPPETRAVCGDAAAQLLRLLLTQPPVSKGARDELVVEWLRLAEGAGQRVPWSLLPALLDFAATRRPVAGALGGALGERGTWLLGLNAAWSGVSSADRPAPSGASGDWTAQWPTMATVEAIAAFATGRRTDPAAARELLESEWDSVSAKVRSEALRSLRHGLSSADEPLLERALDDRSKSVREVAAGVLDQLPSSARGARMAARLRPLVRVRGTITRHLEVDVPDPPDEAAIRDGLTAPAKGAGPPPTVWLAQIVGAAPLTTWIEITGRSVPATLRMIRDKDVLGWLVEVVVDRGDREWAAACVDHGVPDPRLLWLLPREMRTALLISWLRRPPAGRDLRGLLVEVPRPWPDDLGRAVLERLRGEDATTSLGRAVAPLLPVALSPTLSAEITAALSEVPADATHLRRALTETLQLHAFRTSLTEAFR</sequence>
<evidence type="ECO:0000313" key="1">
    <source>
        <dbReference type="EMBL" id="MFC7358699.1"/>
    </source>
</evidence>
<accession>A0ABW2MYT7</accession>
<evidence type="ECO:0000313" key="2">
    <source>
        <dbReference type="Proteomes" id="UP001596524"/>
    </source>
</evidence>
<keyword evidence="2" id="KW-1185">Reference proteome</keyword>
<dbReference type="Proteomes" id="UP001596524">
    <property type="component" value="Unassembled WGS sequence"/>
</dbReference>
<dbReference type="InterPro" id="IPR043746">
    <property type="entry name" value="DUF5691"/>
</dbReference>
<proteinExistence type="predicted"/>
<dbReference type="EMBL" id="JBHTCH010000001">
    <property type="protein sequence ID" value="MFC7358699.1"/>
    <property type="molecule type" value="Genomic_DNA"/>
</dbReference>